<feature type="compositionally biased region" description="Polar residues" evidence="1">
    <location>
        <begin position="150"/>
        <end position="161"/>
    </location>
</feature>
<name>A0AAV4C963_9GAST</name>
<proteinExistence type="predicted"/>
<organism evidence="2 3">
    <name type="scientific">Plakobranchus ocellatus</name>
    <dbReference type="NCBI Taxonomy" id="259542"/>
    <lineage>
        <taxon>Eukaryota</taxon>
        <taxon>Metazoa</taxon>
        <taxon>Spiralia</taxon>
        <taxon>Lophotrochozoa</taxon>
        <taxon>Mollusca</taxon>
        <taxon>Gastropoda</taxon>
        <taxon>Heterobranchia</taxon>
        <taxon>Euthyneura</taxon>
        <taxon>Panpulmonata</taxon>
        <taxon>Sacoglossa</taxon>
        <taxon>Placobranchoidea</taxon>
        <taxon>Plakobranchidae</taxon>
        <taxon>Plakobranchus</taxon>
    </lineage>
</organism>
<evidence type="ECO:0000313" key="2">
    <source>
        <dbReference type="EMBL" id="GFO31856.1"/>
    </source>
</evidence>
<keyword evidence="3" id="KW-1185">Reference proteome</keyword>
<sequence>MMEQDVNLDVKPDVQSLPVKVETTSLYSETNHDNSYPLSTEQKPDIKLLTLTEESSACSVASTSGPDVCASVSTLALDLNPYWGNQEWRKQQSIDDGTTARRNGLEEYSAEMQQSIEHVKPEPDSQARSKLRATVGEYSRNEENQDEEVGTTSPKSTETQQSVGHVMLEQDLQALSDGIIALIASFEEYCRNEENQDEELETPSAKSTEMQQGMEHVKLEPESQALSDGTTALKNGLGEFSARSTEMQQSMVHVKLEPDSQAHSDGTAAPRGLDEEMEITSAKNTEMQQGMVCVKLEPDSQAWSDSTTALRSRVMESSAKSTEMQQSMVCVKPEPDSQAWSDGTTALRPRVMESSAKSTEMQQSMVCVKLEPDSQAWSDGTTALRPRVLESSAKSTEMQQKPDSQAWSDGTTALRSRVMESSAKSTEMQQSMVCVKPEPDSQAWSDGTTELRATLGEYSTNEENQDEEMGTTPANSTEMQQDMGHVMFEQDLQALSDGIIALIASFDDYCRNEEKKDEQLETPSAKSTEIQQSMEHVKLEPDSQAGSDVTTALRPRVMESSANSAEMQQ</sequence>
<feature type="region of interest" description="Disordered" evidence="1">
    <location>
        <begin position="513"/>
        <end position="569"/>
    </location>
</feature>
<dbReference type="AlphaFoldDB" id="A0AAV4C963"/>
<dbReference type="Proteomes" id="UP000735302">
    <property type="component" value="Unassembled WGS sequence"/>
</dbReference>
<gene>
    <name evidence="2" type="ORF">PoB_005836100</name>
</gene>
<feature type="compositionally biased region" description="Polar residues" evidence="1">
    <location>
        <begin position="392"/>
        <end position="409"/>
    </location>
</feature>
<accession>A0AAV4C963</accession>
<evidence type="ECO:0000256" key="1">
    <source>
        <dbReference type="SAM" id="MobiDB-lite"/>
    </source>
</evidence>
<feature type="region of interest" description="Disordered" evidence="1">
    <location>
        <begin position="390"/>
        <end position="409"/>
    </location>
</feature>
<feature type="compositionally biased region" description="Polar residues" evidence="1">
    <location>
        <begin position="521"/>
        <end position="534"/>
    </location>
</feature>
<feature type="region of interest" description="Disordered" evidence="1">
    <location>
        <begin position="136"/>
        <end position="161"/>
    </location>
</feature>
<evidence type="ECO:0000313" key="3">
    <source>
        <dbReference type="Proteomes" id="UP000735302"/>
    </source>
</evidence>
<comment type="caution">
    <text evidence="2">The sequence shown here is derived from an EMBL/GenBank/DDBJ whole genome shotgun (WGS) entry which is preliminary data.</text>
</comment>
<feature type="compositionally biased region" description="Polar residues" evidence="1">
    <location>
        <begin position="560"/>
        <end position="569"/>
    </location>
</feature>
<reference evidence="2 3" key="1">
    <citation type="journal article" date="2021" name="Elife">
        <title>Chloroplast acquisition without the gene transfer in kleptoplastic sea slugs, Plakobranchus ocellatus.</title>
        <authorList>
            <person name="Maeda T."/>
            <person name="Takahashi S."/>
            <person name="Yoshida T."/>
            <person name="Shimamura S."/>
            <person name="Takaki Y."/>
            <person name="Nagai Y."/>
            <person name="Toyoda A."/>
            <person name="Suzuki Y."/>
            <person name="Arimoto A."/>
            <person name="Ishii H."/>
            <person name="Satoh N."/>
            <person name="Nishiyama T."/>
            <person name="Hasebe M."/>
            <person name="Maruyama T."/>
            <person name="Minagawa J."/>
            <person name="Obokata J."/>
            <person name="Shigenobu S."/>
        </authorList>
    </citation>
    <scope>NUCLEOTIDE SEQUENCE [LARGE SCALE GENOMIC DNA]</scope>
</reference>
<dbReference type="EMBL" id="BLXT01006466">
    <property type="protein sequence ID" value="GFO31856.1"/>
    <property type="molecule type" value="Genomic_DNA"/>
</dbReference>
<protein>
    <submittedName>
        <fullName evidence="2">Uncharacterized protein</fullName>
    </submittedName>
</protein>